<dbReference type="InterPro" id="IPR029054">
    <property type="entry name" value="dUTPase-like"/>
</dbReference>
<dbReference type="PANTHER" id="PTHR11241">
    <property type="entry name" value="DEOXYURIDINE 5'-TRIPHOSPHATE NUCLEOTIDOHYDROLASE"/>
    <property type="match status" value="1"/>
</dbReference>
<dbReference type="Gene3D" id="2.70.40.10">
    <property type="match status" value="1"/>
</dbReference>
<reference evidence="7" key="1">
    <citation type="submission" date="2023-05" db="EMBL/GenBank/DDBJ databases">
        <authorList>
            <person name="Stuckert A."/>
        </authorList>
    </citation>
    <scope>NUCLEOTIDE SEQUENCE</scope>
</reference>
<keyword evidence="8" id="KW-1185">Reference proteome</keyword>
<keyword evidence="3 5" id="KW-0378">Hydrolase</keyword>
<evidence type="ECO:0000256" key="2">
    <source>
        <dbReference type="ARBA" id="ARBA00006581"/>
    </source>
</evidence>
<sequence length="123" mass="13641">KKAQKPYKRTSTSTGLDLYSIDTIVIGPGKVDIIPTKIDYKIPDNHFRQISTRSNFALRETVKTVIIGGVINSDYQGEIKVIMINLGRKSLTIDKGKKMAPLLLIPIYVAQLEKGQAPTELTV</sequence>
<evidence type="ECO:0000256" key="1">
    <source>
        <dbReference type="ARBA" id="ARBA00005142"/>
    </source>
</evidence>
<keyword evidence="5" id="KW-0460">Magnesium</keyword>
<evidence type="ECO:0000256" key="5">
    <source>
        <dbReference type="RuleBase" id="RU367024"/>
    </source>
</evidence>
<gene>
    <name evidence="7" type="ORF">SPARVUS_LOCUS4314506</name>
</gene>
<evidence type="ECO:0000313" key="8">
    <source>
        <dbReference type="Proteomes" id="UP001162483"/>
    </source>
</evidence>
<comment type="caution">
    <text evidence="7">The sequence shown here is derived from an EMBL/GenBank/DDBJ whole genome shotgun (WGS) entry which is preliminary data.</text>
</comment>
<organism evidence="7 8">
    <name type="scientific">Staurois parvus</name>
    <dbReference type="NCBI Taxonomy" id="386267"/>
    <lineage>
        <taxon>Eukaryota</taxon>
        <taxon>Metazoa</taxon>
        <taxon>Chordata</taxon>
        <taxon>Craniata</taxon>
        <taxon>Vertebrata</taxon>
        <taxon>Euteleostomi</taxon>
        <taxon>Amphibia</taxon>
        <taxon>Batrachia</taxon>
        <taxon>Anura</taxon>
        <taxon>Neobatrachia</taxon>
        <taxon>Ranoidea</taxon>
        <taxon>Ranidae</taxon>
        <taxon>Staurois</taxon>
    </lineage>
</organism>
<proteinExistence type="inferred from homology"/>
<feature type="non-terminal residue" evidence="7">
    <location>
        <position position="1"/>
    </location>
</feature>
<comment type="similarity">
    <text evidence="2 5">Belongs to the dUTPase family.</text>
</comment>
<evidence type="ECO:0000313" key="7">
    <source>
        <dbReference type="EMBL" id="CAI9555045.1"/>
    </source>
</evidence>
<dbReference type="Pfam" id="PF00692">
    <property type="entry name" value="dUTPase"/>
    <property type="match status" value="1"/>
</dbReference>
<dbReference type="EC" id="3.6.1.23" evidence="5"/>
<dbReference type="Proteomes" id="UP001162483">
    <property type="component" value="Unassembled WGS sequence"/>
</dbReference>
<dbReference type="EMBL" id="CATNWA010007878">
    <property type="protein sequence ID" value="CAI9555045.1"/>
    <property type="molecule type" value="Genomic_DNA"/>
</dbReference>
<dbReference type="InterPro" id="IPR033704">
    <property type="entry name" value="dUTPase_trimeric"/>
</dbReference>
<dbReference type="SUPFAM" id="SSF51283">
    <property type="entry name" value="dUTPase-like"/>
    <property type="match status" value="1"/>
</dbReference>
<dbReference type="CDD" id="cd07557">
    <property type="entry name" value="trimeric_dUTPase"/>
    <property type="match status" value="1"/>
</dbReference>
<evidence type="ECO:0000259" key="6">
    <source>
        <dbReference type="Pfam" id="PF00692"/>
    </source>
</evidence>
<feature type="domain" description="dUTPase-like" evidence="6">
    <location>
        <begin position="3"/>
        <end position="116"/>
    </location>
</feature>
<comment type="pathway">
    <text evidence="1 5">Pyrimidine metabolism; dUMP biosynthesis; dUMP from dCTP (dUTP route): step 2/2.</text>
</comment>
<evidence type="ECO:0000256" key="4">
    <source>
        <dbReference type="ARBA" id="ARBA00023080"/>
    </source>
</evidence>
<comment type="function">
    <text evidence="5">Involved in nucleotide metabolism via production of dUMP, the immediate precursor of thymidine nucleotides, and decreases the intracellular concentration of dUTP so that uracil cannot be incorporated into DNA.</text>
</comment>
<keyword evidence="4 5" id="KW-0546">Nucleotide metabolism</keyword>
<dbReference type="PANTHER" id="PTHR11241:SF0">
    <property type="entry name" value="DEOXYURIDINE 5'-TRIPHOSPHATE NUCLEOTIDOHYDROLASE"/>
    <property type="match status" value="1"/>
</dbReference>
<protein>
    <recommendedName>
        <fullName evidence="5">Deoxyuridine 5'-triphosphate nucleotidohydrolase</fullName>
        <shortName evidence="5">dUTPase</shortName>
        <ecNumber evidence="5">3.6.1.23</ecNumber>
    </recommendedName>
    <alternativeName>
        <fullName evidence="5">dUTP pyrophosphatase</fullName>
    </alternativeName>
</protein>
<dbReference type="InterPro" id="IPR036157">
    <property type="entry name" value="dUTPase-like_sf"/>
</dbReference>
<comment type="cofactor">
    <cofactor evidence="5">
        <name>Mg(2+)</name>
        <dbReference type="ChEBI" id="CHEBI:18420"/>
    </cofactor>
</comment>
<dbReference type="InterPro" id="IPR008181">
    <property type="entry name" value="dUTPase"/>
</dbReference>
<name>A0ABN9C5Q6_9NEOB</name>
<comment type="catalytic activity">
    <reaction evidence="5">
        <text>dUTP + H2O = dUMP + diphosphate + H(+)</text>
        <dbReference type="Rhea" id="RHEA:10248"/>
        <dbReference type="ChEBI" id="CHEBI:15377"/>
        <dbReference type="ChEBI" id="CHEBI:15378"/>
        <dbReference type="ChEBI" id="CHEBI:33019"/>
        <dbReference type="ChEBI" id="CHEBI:61555"/>
        <dbReference type="ChEBI" id="CHEBI:246422"/>
        <dbReference type="EC" id="3.6.1.23"/>
    </reaction>
</comment>
<keyword evidence="5" id="KW-0479">Metal-binding</keyword>
<accession>A0ABN9C5Q6</accession>
<evidence type="ECO:0000256" key="3">
    <source>
        <dbReference type="ARBA" id="ARBA00022801"/>
    </source>
</evidence>